<keyword evidence="2" id="KW-0472">Membrane</keyword>
<dbReference type="GO" id="GO:0005794">
    <property type="term" value="C:Golgi apparatus"/>
    <property type="evidence" value="ECO:0007669"/>
    <property type="project" value="InterPro"/>
</dbReference>
<evidence type="ECO:0000256" key="2">
    <source>
        <dbReference type="SAM" id="Phobius"/>
    </source>
</evidence>
<dbReference type="WBParaSite" id="nRc.2.0.1.t23301-RA">
    <property type="protein sequence ID" value="nRc.2.0.1.t23301-RA"/>
    <property type="gene ID" value="nRc.2.0.1.g23301"/>
</dbReference>
<keyword evidence="3" id="KW-1185">Reference proteome</keyword>
<dbReference type="PANTHER" id="PTHR12822">
    <property type="entry name" value="PROTEIN YIPF"/>
    <property type="match status" value="1"/>
</dbReference>
<keyword evidence="2" id="KW-0812">Transmembrane</keyword>
<evidence type="ECO:0000313" key="3">
    <source>
        <dbReference type="Proteomes" id="UP000887565"/>
    </source>
</evidence>
<reference evidence="4" key="1">
    <citation type="submission" date="2022-11" db="UniProtKB">
        <authorList>
            <consortium name="WormBaseParasite"/>
        </authorList>
    </citation>
    <scope>IDENTIFICATION</scope>
</reference>
<dbReference type="GO" id="GO:0016192">
    <property type="term" value="P:vesicle-mediated transport"/>
    <property type="evidence" value="ECO:0007669"/>
    <property type="project" value="InterPro"/>
</dbReference>
<accession>A0A915JCD7</accession>
<dbReference type="InterPro" id="IPR039765">
    <property type="entry name" value="Yip5/YIPF1/YIPF2"/>
</dbReference>
<dbReference type="PANTHER" id="PTHR12822:SF2">
    <property type="entry name" value="PROTEIN YIPF"/>
    <property type="match status" value="1"/>
</dbReference>
<evidence type="ECO:0000313" key="4">
    <source>
        <dbReference type="WBParaSite" id="nRc.2.0.1.t23301-RA"/>
    </source>
</evidence>
<feature type="transmembrane region" description="Helical" evidence="2">
    <location>
        <begin position="105"/>
        <end position="124"/>
    </location>
</feature>
<feature type="region of interest" description="Disordered" evidence="1">
    <location>
        <begin position="20"/>
        <end position="52"/>
    </location>
</feature>
<feature type="compositionally biased region" description="Polar residues" evidence="1">
    <location>
        <begin position="24"/>
        <end position="38"/>
    </location>
</feature>
<keyword evidence="2" id="KW-1133">Transmembrane helix</keyword>
<dbReference type="OMA" id="FTHGRRQ"/>
<sequence>MSATQSESHLLEFQDIPFTHGRRQTTGDSSTYIFPSSTENDDGENLLENAPPPPNNVKFSIFSLEFYRKFFDVDTDVVKWKIADNIWPFLNGKNEKFHPDFYGPVWLSSTLICVLAVFGGIFEFSSGGKNSIDYRLISTFATLIFAYVFVQPLILWTGFWWRKCSNRPDLSSMISIFGYSLSIYIPCCVSFAKLTNIQLE</sequence>
<proteinExistence type="predicted"/>
<organism evidence="3 4">
    <name type="scientific">Romanomermis culicivorax</name>
    <name type="common">Nematode worm</name>
    <dbReference type="NCBI Taxonomy" id="13658"/>
    <lineage>
        <taxon>Eukaryota</taxon>
        <taxon>Metazoa</taxon>
        <taxon>Ecdysozoa</taxon>
        <taxon>Nematoda</taxon>
        <taxon>Enoplea</taxon>
        <taxon>Dorylaimia</taxon>
        <taxon>Mermithida</taxon>
        <taxon>Mermithoidea</taxon>
        <taxon>Mermithidae</taxon>
        <taxon>Romanomermis</taxon>
    </lineage>
</organism>
<dbReference type="GO" id="GO:0031267">
    <property type="term" value="F:small GTPase binding"/>
    <property type="evidence" value="ECO:0007669"/>
    <property type="project" value="InterPro"/>
</dbReference>
<feature type="transmembrane region" description="Helical" evidence="2">
    <location>
        <begin position="173"/>
        <end position="192"/>
    </location>
</feature>
<dbReference type="Proteomes" id="UP000887565">
    <property type="component" value="Unplaced"/>
</dbReference>
<evidence type="ECO:0000256" key="1">
    <source>
        <dbReference type="SAM" id="MobiDB-lite"/>
    </source>
</evidence>
<name>A0A915JCD7_ROMCU</name>
<feature type="transmembrane region" description="Helical" evidence="2">
    <location>
        <begin position="136"/>
        <end position="161"/>
    </location>
</feature>
<protein>
    <submittedName>
        <fullName evidence="4">Protein YIPF</fullName>
    </submittedName>
</protein>
<dbReference type="AlphaFoldDB" id="A0A915JCD7"/>